<dbReference type="Proteomes" id="UP001178507">
    <property type="component" value="Unassembled WGS sequence"/>
</dbReference>
<dbReference type="EMBL" id="CAUJNA010000541">
    <property type="protein sequence ID" value="CAJ1378425.1"/>
    <property type="molecule type" value="Genomic_DNA"/>
</dbReference>
<dbReference type="SUPFAM" id="SSF57850">
    <property type="entry name" value="RING/U-box"/>
    <property type="match status" value="1"/>
</dbReference>
<dbReference type="GO" id="GO:0061630">
    <property type="term" value="F:ubiquitin protein ligase activity"/>
    <property type="evidence" value="ECO:0007669"/>
    <property type="project" value="TreeGrafter"/>
</dbReference>
<keyword evidence="5" id="KW-0067">ATP-binding</keyword>
<feature type="domain" description="RING-type" evidence="8">
    <location>
        <begin position="316"/>
        <end position="357"/>
    </location>
</feature>
<dbReference type="Gene3D" id="3.10.330.10">
    <property type="match status" value="3"/>
</dbReference>
<dbReference type="PANTHER" id="PTHR45931:SF3">
    <property type="entry name" value="RING ZINC FINGER-CONTAINING PROTEIN"/>
    <property type="match status" value="1"/>
</dbReference>
<keyword evidence="1" id="KW-0479">Metal-binding</keyword>
<accession>A0AA36HZU5</accession>
<evidence type="ECO:0000256" key="4">
    <source>
        <dbReference type="ARBA" id="ARBA00022833"/>
    </source>
</evidence>
<keyword evidence="4" id="KW-0862">Zinc</keyword>
<sequence>AAPSSSSGAERPNAESEEDIKRLHILPLKEADAQLKGRSRMEFLAESLRQLRNAKEVVRSGDLVKVQDAEFVVIKCDPPEGCLSMETDFFVDGSPVISFQKIQFRYVRPYFKGEYAPYGPGAKRVRLLYMGQVVQVGEVCLQVEATEPAGLGLVSTDTEIFANWDTTPEFEKVHILPFLDTLPRAYEYELFSDYLKPFLVANPHRKYQANDFFSYQGVQFKVVACEPEAVARIGKGTTIFCEGHLNPSLRNLLPPNLMTQVAQLPQGLQMLLLSSERTTREVEEMLNQRRGLFPQTIDEIPRFTWPPSDNATQRTCMVCLEDFELSVPCRRLPCNHVFHQRCIDEWLRRCTDCPICKARTPTTHESQDARRGVTKKRQANAGVRPKNGASCERIQALGVCRDGQCQESGLVIGLRAGIKAVSLVSSLDRCVRVEEMPKQKVDKVTVRAPVFLLRPVPKAPRVRPMQATCTAPPLDLPAAFLDHLNHCDTDLLEAKRSPSPSLPSTGLEDSEGEDREDTMFCLQVSGDSTPHLEEELGLGKHLDHPRGRGRRCYSGCSQESVNSEKHGPVYSDEKVVTGASSVLLSVLNEMAKELKERGGLPYRQATV</sequence>
<feature type="region of interest" description="Disordered" evidence="7">
    <location>
        <begin position="493"/>
        <end position="516"/>
    </location>
</feature>
<evidence type="ECO:0000256" key="6">
    <source>
        <dbReference type="PROSITE-ProRule" id="PRU00175"/>
    </source>
</evidence>
<feature type="region of interest" description="Disordered" evidence="7">
    <location>
        <begin position="539"/>
        <end position="567"/>
    </location>
</feature>
<evidence type="ECO:0000313" key="9">
    <source>
        <dbReference type="EMBL" id="CAJ1378425.1"/>
    </source>
</evidence>
<dbReference type="GO" id="GO:0005634">
    <property type="term" value="C:nucleus"/>
    <property type="evidence" value="ECO:0007669"/>
    <property type="project" value="TreeGrafter"/>
</dbReference>
<name>A0AA36HZU5_9DINO</name>
<feature type="non-terminal residue" evidence="9">
    <location>
        <position position="607"/>
    </location>
</feature>
<dbReference type="GO" id="GO:0005524">
    <property type="term" value="F:ATP binding"/>
    <property type="evidence" value="ECO:0007669"/>
    <property type="project" value="UniProtKB-KW"/>
</dbReference>
<dbReference type="GO" id="GO:0006511">
    <property type="term" value="P:ubiquitin-dependent protein catabolic process"/>
    <property type="evidence" value="ECO:0007669"/>
    <property type="project" value="TreeGrafter"/>
</dbReference>
<comment type="caution">
    <text evidence="9">The sequence shown here is derived from an EMBL/GenBank/DDBJ whole genome shotgun (WGS) entry which is preliminary data.</text>
</comment>
<dbReference type="CDD" id="cd16448">
    <property type="entry name" value="RING-H2"/>
    <property type="match status" value="1"/>
</dbReference>
<keyword evidence="3 6" id="KW-0863">Zinc-finger</keyword>
<dbReference type="InterPro" id="IPR029067">
    <property type="entry name" value="CDC48_domain_2-like_sf"/>
</dbReference>
<dbReference type="GO" id="GO:0008270">
    <property type="term" value="F:zinc ion binding"/>
    <property type="evidence" value="ECO:0007669"/>
    <property type="project" value="UniProtKB-KW"/>
</dbReference>
<reference evidence="9" key="1">
    <citation type="submission" date="2023-08" db="EMBL/GenBank/DDBJ databases">
        <authorList>
            <person name="Chen Y."/>
            <person name="Shah S."/>
            <person name="Dougan E. K."/>
            <person name="Thang M."/>
            <person name="Chan C."/>
        </authorList>
    </citation>
    <scope>NUCLEOTIDE SEQUENCE</scope>
</reference>
<dbReference type="InterPro" id="IPR051834">
    <property type="entry name" value="RING_finger_E3_ligase"/>
</dbReference>
<dbReference type="SMART" id="SM00184">
    <property type="entry name" value="RING"/>
    <property type="match status" value="1"/>
</dbReference>
<dbReference type="SUPFAM" id="SSF54585">
    <property type="entry name" value="Cdc48 domain 2-like"/>
    <property type="match status" value="1"/>
</dbReference>
<dbReference type="InterPro" id="IPR013083">
    <property type="entry name" value="Znf_RING/FYVE/PHD"/>
</dbReference>
<evidence type="ECO:0000256" key="7">
    <source>
        <dbReference type="SAM" id="MobiDB-lite"/>
    </source>
</evidence>
<evidence type="ECO:0000256" key="2">
    <source>
        <dbReference type="ARBA" id="ARBA00022741"/>
    </source>
</evidence>
<proteinExistence type="predicted"/>
<dbReference type="AlphaFoldDB" id="A0AA36HZU5"/>
<dbReference type="Gene3D" id="3.30.40.10">
    <property type="entry name" value="Zinc/RING finger domain, C3HC4 (zinc finger)"/>
    <property type="match status" value="1"/>
</dbReference>
<feature type="region of interest" description="Disordered" evidence="7">
    <location>
        <begin position="364"/>
        <end position="384"/>
    </location>
</feature>
<evidence type="ECO:0000259" key="8">
    <source>
        <dbReference type="PROSITE" id="PS50089"/>
    </source>
</evidence>
<evidence type="ECO:0000256" key="5">
    <source>
        <dbReference type="ARBA" id="ARBA00022840"/>
    </source>
</evidence>
<gene>
    <name evidence="9" type="ORF">EVOR1521_LOCUS6969</name>
</gene>
<keyword evidence="10" id="KW-1185">Reference proteome</keyword>
<keyword evidence="2" id="KW-0547">Nucleotide-binding</keyword>
<protein>
    <recommendedName>
        <fullName evidence="8">RING-type domain-containing protein</fullName>
    </recommendedName>
</protein>
<evidence type="ECO:0000256" key="3">
    <source>
        <dbReference type="ARBA" id="ARBA00022771"/>
    </source>
</evidence>
<dbReference type="PANTHER" id="PTHR45931">
    <property type="entry name" value="SI:CH211-59O9.10"/>
    <property type="match status" value="1"/>
</dbReference>
<organism evidence="9 10">
    <name type="scientific">Effrenium voratum</name>
    <dbReference type="NCBI Taxonomy" id="2562239"/>
    <lineage>
        <taxon>Eukaryota</taxon>
        <taxon>Sar</taxon>
        <taxon>Alveolata</taxon>
        <taxon>Dinophyceae</taxon>
        <taxon>Suessiales</taxon>
        <taxon>Symbiodiniaceae</taxon>
        <taxon>Effrenium</taxon>
    </lineage>
</organism>
<dbReference type="InterPro" id="IPR001841">
    <property type="entry name" value="Znf_RING"/>
</dbReference>
<evidence type="ECO:0000256" key="1">
    <source>
        <dbReference type="ARBA" id="ARBA00022723"/>
    </source>
</evidence>
<dbReference type="PROSITE" id="PS50089">
    <property type="entry name" value="ZF_RING_2"/>
    <property type="match status" value="1"/>
</dbReference>
<evidence type="ECO:0000313" key="10">
    <source>
        <dbReference type="Proteomes" id="UP001178507"/>
    </source>
</evidence>
<dbReference type="Pfam" id="PF13639">
    <property type="entry name" value="zf-RING_2"/>
    <property type="match status" value="1"/>
</dbReference>